<evidence type="ECO:0000313" key="3">
    <source>
        <dbReference type="Proteomes" id="UP000076532"/>
    </source>
</evidence>
<reference evidence="2 3" key="1">
    <citation type="journal article" date="2016" name="Mol. Biol. Evol.">
        <title>Comparative Genomics of Early-Diverging Mushroom-Forming Fungi Provides Insights into the Origins of Lignocellulose Decay Capabilities.</title>
        <authorList>
            <person name="Nagy L.G."/>
            <person name="Riley R."/>
            <person name="Tritt A."/>
            <person name="Adam C."/>
            <person name="Daum C."/>
            <person name="Floudas D."/>
            <person name="Sun H."/>
            <person name="Yadav J.S."/>
            <person name="Pangilinan J."/>
            <person name="Larsson K.H."/>
            <person name="Matsuura K."/>
            <person name="Barry K."/>
            <person name="Labutti K."/>
            <person name="Kuo R."/>
            <person name="Ohm R.A."/>
            <person name="Bhattacharya S.S."/>
            <person name="Shirouzu T."/>
            <person name="Yoshinaga Y."/>
            <person name="Martin F.M."/>
            <person name="Grigoriev I.V."/>
            <person name="Hibbett D.S."/>
        </authorList>
    </citation>
    <scope>NUCLEOTIDE SEQUENCE [LARGE SCALE GENOMIC DNA]</scope>
    <source>
        <strain evidence="2 3">CBS 109695</strain>
    </source>
</reference>
<protein>
    <submittedName>
        <fullName evidence="2">Uncharacterized protein</fullName>
    </submittedName>
</protein>
<organism evidence="2 3">
    <name type="scientific">Athelia psychrophila</name>
    <dbReference type="NCBI Taxonomy" id="1759441"/>
    <lineage>
        <taxon>Eukaryota</taxon>
        <taxon>Fungi</taxon>
        <taxon>Dikarya</taxon>
        <taxon>Basidiomycota</taxon>
        <taxon>Agaricomycotina</taxon>
        <taxon>Agaricomycetes</taxon>
        <taxon>Agaricomycetidae</taxon>
        <taxon>Atheliales</taxon>
        <taxon>Atheliaceae</taxon>
        <taxon>Athelia</taxon>
    </lineage>
</organism>
<dbReference type="Proteomes" id="UP000076532">
    <property type="component" value="Unassembled WGS sequence"/>
</dbReference>
<keyword evidence="3" id="KW-1185">Reference proteome</keyword>
<sequence>MNIITSEQIVMDIQSQQLVIDGATESLRVVLQNTIKRQSGGGIGAEGCAGTELANAMEKLAHMRILLQLARNDEAASNAGPEAVAAHKISARQLATQLLTQSFAQAAPQNSPAAIDHIASPEPEEVKPSGKREHNADSDDSGDSDVVLIKRANNLAEDLEGLPAEKAEAERVEEEKAEAKIIEELVRDGVEEAATAAGNAIINKFIRYPGSKTISTWLPCCVKDIHGFLPHTVTTSREVAEYVTEAGSLDSINRKLAAKLVEDAGGEHLTDKLEDEKDVLKEGVLLLAD</sequence>
<name>A0A167XC37_9AGAM</name>
<dbReference type="EMBL" id="KV417763">
    <property type="protein sequence ID" value="KZP07054.1"/>
    <property type="molecule type" value="Genomic_DNA"/>
</dbReference>
<proteinExistence type="predicted"/>
<accession>A0A167XC37</accession>
<dbReference type="AlphaFoldDB" id="A0A167XC37"/>
<evidence type="ECO:0000256" key="1">
    <source>
        <dbReference type="SAM" id="MobiDB-lite"/>
    </source>
</evidence>
<gene>
    <name evidence="2" type="ORF">FIBSPDRAFT_965934</name>
</gene>
<feature type="region of interest" description="Disordered" evidence="1">
    <location>
        <begin position="121"/>
        <end position="145"/>
    </location>
</feature>
<feature type="compositionally biased region" description="Basic and acidic residues" evidence="1">
    <location>
        <begin position="124"/>
        <end position="137"/>
    </location>
</feature>
<evidence type="ECO:0000313" key="2">
    <source>
        <dbReference type="EMBL" id="KZP07054.1"/>
    </source>
</evidence>